<evidence type="ECO:0000256" key="1">
    <source>
        <dbReference type="SAM" id="Phobius"/>
    </source>
</evidence>
<sequence>MEERLWDFIDGRADASERAAVEALLATDGAAREKYAELLELHEALHASGLEEPGVRFTKNVMEAIAPVPYVNKRVIRGIAVLLLSLIGVVLVYILLQIPSFPKGKNLPMPVISIPDIQLNPYVSIVCVFVAVVSGFIALDALLHKKKTA</sequence>
<keyword evidence="1" id="KW-1133">Transmembrane helix</keyword>
<dbReference type="AlphaFoldDB" id="A0A4R8DW22"/>
<organism evidence="2 3">
    <name type="scientific">Dinghuibacter silviterrae</name>
    <dbReference type="NCBI Taxonomy" id="1539049"/>
    <lineage>
        <taxon>Bacteria</taxon>
        <taxon>Pseudomonadati</taxon>
        <taxon>Bacteroidota</taxon>
        <taxon>Chitinophagia</taxon>
        <taxon>Chitinophagales</taxon>
        <taxon>Chitinophagaceae</taxon>
        <taxon>Dinghuibacter</taxon>
    </lineage>
</organism>
<keyword evidence="1" id="KW-0472">Membrane</keyword>
<dbReference type="RefSeq" id="WP_133993912.1">
    <property type="nucleotide sequence ID" value="NZ_SODV01000001.1"/>
</dbReference>
<comment type="caution">
    <text evidence="2">The sequence shown here is derived from an EMBL/GenBank/DDBJ whole genome shotgun (WGS) entry which is preliminary data.</text>
</comment>
<dbReference type="EMBL" id="SODV01000001">
    <property type="protein sequence ID" value="TDX01411.1"/>
    <property type="molecule type" value="Genomic_DNA"/>
</dbReference>
<feature type="transmembrane region" description="Helical" evidence="1">
    <location>
        <begin position="79"/>
        <end position="101"/>
    </location>
</feature>
<keyword evidence="1" id="KW-0812">Transmembrane</keyword>
<accession>A0A4R8DW22</accession>
<protein>
    <submittedName>
        <fullName evidence="2">Uncharacterized protein</fullName>
    </submittedName>
</protein>
<evidence type="ECO:0000313" key="3">
    <source>
        <dbReference type="Proteomes" id="UP000294498"/>
    </source>
</evidence>
<proteinExistence type="predicted"/>
<evidence type="ECO:0000313" key="2">
    <source>
        <dbReference type="EMBL" id="TDX01411.1"/>
    </source>
</evidence>
<gene>
    <name evidence="2" type="ORF">EDB95_2446</name>
</gene>
<feature type="transmembrane region" description="Helical" evidence="1">
    <location>
        <begin position="121"/>
        <end position="143"/>
    </location>
</feature>
<dbReference type="OrthoDB" id="796197at2"/>
<name>A0A4R8DW22_9BACT</name>
<keyword evidence="3" id="KW-1185">Reference proteome</keyword>
<dbReference type="Proteomes" id="UP000294498">
    <property type="component" value="Unassembled WGS sequence"/>
</dbReference>
<reference evidence="2 3" key="1">
    <citation type="submission" date="2019-03" db="EMBL/GenBank/DDBJ databases">
        <title>Genomic Encyclopedia of Type Strains, Phase IV (KMG-IV): sequencing the most valuable type-strain genomes for metagenomic binning, comparative biology and taxonomic classification.</title>
        <authorList>
            <person name="Goeker M."/>
        </authorList>
    </citation>
    <scope>NUCLEOTIDE SEQUENCE [LARGE SCALE GENOMIC DNA]</scope>
    <source>
        <strain evidence="2 3">DSM 100059</strain>
    </source>
</reference>